<sequence length="103" mass="10596">MQTQVPWPQVSSSAFTSTFTPFGSFIPTILANLSKLSCSCLLNARSASSKEMVEDSGPFITSGGEDLCSLSIIVSSNDLISPSVGSTTVSSGLLTTKSGLPTS</sequence>
<dbReference type="AlphaFoldDB" id="A0A7C8ZL94"/>
<reference evidence="1" key="2">
    <citation type="submission" date="2020-07" db="EMBL/GenBank/DDBJ databases">
        <authorList>
            <person name="Vera ALvarez R."/>
            <person name="Arias-Moreno D.M."/>
            <person name="Jimenez-Jacinto V."/>
            <person name="Jimenez-Bremont J.F."/>
            <person name="Swaminathan K."/>
            <person name="Moose S.P."/>
            <person name="Guerrero-Gonzalez M.L."/>
            <person name="Marino-Ramirez L."/>
            <person name="Landsman D."/>
            <person name="Rodriguez-Kessler M."/>
            <person name="Delgado-Sanchez P."/>
        </authorList>
    </citation>
    <scope>NUCLEOTIDE SEQUENCE</scope>
    <source>
        <tissue evidence="1">Cladode</tissue>
    </source>
</reference>
<accession>A0A7C8ZL94</accession>
<protein>
    <submittedName>
        <fullName evidence="1">Uncharacterized protein</fullName>
    </submittedName>
</protein>
<name>A0A7C8ZL94_OPUST</name>
<reference evidence="1" key="1">
    <citation type="journal article" date="2013" name="J. Plant Res.">
        <title>Effect of fungi and light on seed germination of three Opuntia species from semiarid lands of central Mexico.</title>
        <authorList>
            <person name="Delgado-Sanchez P."/>
            <person name="Jimenez-Bremont J.F."/>
            <person name="Guerrero-Gonzalez Mde L."/>
            <person name="Flores J."/>
        </authorList>
    </citation>
    <scope>NUCLEOTIDE SEQUENCE</scope>
    <source>
        <tissue evidence="1">Cladode</tissue>
    </source>
</reference>
<evidence type="ECO:0000313" key="1">
    <source>
        <dbReference type="EMBL" id="MBA4645357.1"/>
    </source>
</evidence>
<proteinExistence type="predicted"/>
<organism evidence="1">
    <name type="scientific">Opuntia streptacantha</name>
    <name type="common">Prickly pear cactus</name>
    <name type="synonym">Opuntia cardona</name>
    <dbReference type="NCBI Taxonomy" id="393608"/>
    <lineage>
        <taxon>Eukaryota</taxon>
        <taxon>Viridiplantae</taxon>
        <taxon>Streptophyta</taxon>
        <taxon>Embryophyta</taxon>
        <taxon>Tracheophyta</taxon>
        <taxon>Spermatophyta</taxon>
        <taxon>Magnoliopsida</taxon>
        <taxon>eudicotyledons</taxon>
        <taxon>Gunneridae</taxon>
        <taxon>Pentapetalae</taxon>
        <taxon>Caryophyllales</taxon>
        <taxon>Cactineae</taxon>
        <taxon>Cactaceae</taxon>
        <taxon>Opuntioideae</taxon>
        <taxon>Opuntia</taxon>
    </lineage>
</organism>
<dbReference type="EMBL" id="GISG01141973">
    <property type="protein sequence ID" value="MBA4645357.1"/>
    <property type="molecule type" value="Transcribed_RNA"/>
</dbReference>